<reference evidence="3" key="1">
    <citation type="journal article" date="2014" name="Sci. Data">
        <title>Genomes of diverse isolates of the marine cyanobacterium Prochlorococcus.</title>
        <authorList>
            <person name="Biller S."/>
            <person name="Berube P."/>
            <person name="Thompson J."/>
            <person name="Kelly L."/>
            <person name="Roggensack S."/>
            <person name="Awad L."/>
            <person name="Roache-Johnson K."/>
            <person name="Ding H."/>
            <person name="Giovannoni S.J."/>
            <person name="Moore L.R."/>
            <person name="Chisholm S.W."/>
        </authorList>
    </citation>
    <scope>NUCLEOTIDE SEQUENCE [LARGE SCALE GENOMIC DNA]</scope>
    <source>
        <strain evidence="3">MIT 9201</strain>
    </source>
</reference>
<feature type="transmembrane region" description="Helical" evidence="1">
    <location>
        <begin position="131"/>
        <end position="157"/>
    </location>
</feature>
<feature type="transmembrane region" description="Helical" evidence="1">
    <location>
        <begin position="169"/>
        <end position="189"/>
    </location>
</feature>
<evidence type="ECO:0000313" key="2">
    <source>
        <dbReference type="EMBL" id="KGF97984.1"/>
    </source>
</evidence>
<dbReference type="eggNOG" id="COG3463">
    <property type="taxonomic scope" value="Bacteria"/>
</dbReference>
<organism evidence="2 3">
    <name type="scientific">Prochlorococcus marinus str. MIT 9201</name>
    <dbReference type="NCBI Taxonomy" id="93057"/>
    <lineage>
        <taxon>Bacteria</taxon>
        <taxon>Bacillati</taxon>
        <taxon>Cyanobacteriota</taxon>
        <taxon>Cyanophyceae</taxon>
        <taxon>Synechococcales</taxon>
        <taxon>Prochlorococcaceae</taxon>
        <taxon>Prochlorococcus</taxon>
    </lineage>
</organism>
<keyword evidence="1" id="KW-0472">Membrane</keyword>
<name>A0A0A2ABV1_PROMR</name>
<keyword evidence="1" id="KW-1133">Transmembrane helix</keyword>
<feature type="transmembrane region" description="Helical" evidence="1">
    <location>
        <begin position="209"/>
        <end position="225"/>
    </location>
</feature>
<keyword evidence="1" id="KW-0812">Transmembrane</keyword>
<gene>
    <name evidence="2" type="ORF">EU95_0085</name>
</gene>
<proteinExistence type="predicted"/>
<comment type="caution">
    <text evidence="2">The sequence shown here is derived from an EMBL/GenBank/DDBJ whole genome shotgun (WGS) entry which is preliminary data.</text>
</comment>
<evidence type="ECO:0000313" key="3">
    <source>
        <dbReference type="Proteomes" id="UP000030355"/>
    </source>
</evidence>
<feature type="transmembrane region" description="Helical" evidence="1">
    <location>
        <begin position="89"/>
        <end position="107"/>
    </location>
</feature>
<sequence>MLQSNAYDLGLFDQWIWLTSKNLPSYSTMTGLHMFADHGAWTLYIISVIYKLIPDINILFLSQSLSLCFTTIPLWLLCKKNNLSSKVGFLVGTFWLLQPVVFNINLFDFHPEVWAMPCIAFYYYFEKNKNFSISILLTVLILGTRDGLVLLIFGFGLEQILKKKFRRALILFLISILWFLFLNNLMYPILNGDKGSVMALARYSNYGDSFKEILFTLFLNPLYVLKQIKLIDSIFYLLILFAPALVFLKNISFITLISSFPLVFSNILSESSSQRTLIHQYSLPIALVIVVSVINGLANNEDIFIYRRKTFLWMIICWAALAKPLFFAGPYLSRLDSIIPAREAFKEIPKNANVITTSYLVPHLSQRSFIKYPKNEDDIKSDLKEFNILLLNPLDPGWDSSNKLQKEYIKTAKENNWDCFKWDNGLELCEK</sequence>
<dbReference type="Pfam" id="PF09852">
    <property type="entry name" value="DUF2079"/>
    <property type="match status" value="1"/>
</dbReference>
<dbReference type="InterPro" id="IPR018650">
    <property type="entry name" value="STSV1_Orf64"/>
</dbReference>
<dbReference type="STRING" id="93057.EU95_0085"/>
<feature type="transmembrane region" description="Helical" evidence="1">
    <location>
        <begin position="278"/>
        <end position="298"/>
    </location>
</feature>
<evidence type="ECO:0000256" key="1">
    <source>
        <dbReference type="SAM" id="Phobius"/>
    </source>
</evidence>
<dbReference type="AlphaFoldDB" id="A0A0A2ABV1"/>
<feature type="transmembrane region" description="Helical" evidence="1">
    <location>
        <begin position="310"/>
        <end position="332"/>
    </location>
</feature>
<feature type="transmembrane region" description="Helical" evidence="1">
    <location>
        <begin position="234"/>
        <end position="258"/>
    </location>
</feature>
<feature type="transmembrane region" description="Helical" evidence="1">
    <location>
        <begin position="56"/>
        <end position="77"/>
    </location>
</feature>
<dbReference type="Proteomes" id="UP000030355">
    <property type="component" value="Unassembled WGS sequence"/>
</dbReference>
<protein>
    <submittedName>
        <fullName evidence="2">Conserved hypothetical membrane protein</fullName>
    </submittedName>
</protein>
<accession>A0A0A2ABV1</accession>
<dbReference type="EMBL" id="JNAL01000003">
    <property type="protein sequence ID" value="KGF97984.1"/>
    <property type="molecule type" value="Genomic_DNA"/>
</dbReference>